<dbReference type="InterPro" id="IPR032710">
    <property type="entry name" value="NTF2-like_dom_sf"/>
</dbReference>
<dbReference type="Pfam" id="PF13474">
    <property type="entry name" value="SnoaL_3"/>
    <property type="match status" value="1"/>
</dbReference>
<dbReference type="Proteomes" id="UP000680750">
    <property type="component" value="Chromosome"/>
</dbReference>
<dbReference type="Gene3D" id="3.10.450.50">
    <property type="match status" value="1"/>
</dbReference>
<evidence type="ECO:0000256" key="1">
    <source>
        <dbReference type="SAM" id="MobiDB-lite"/>
    </source>
</evidence>
<dbReference type="AlphaFoldDB" id="A0A810L9V3"/>
<name>A0A810L9V3_9ACTN</name>
<feature type="domain" description="SnoaL-like" evidence="2">
    <location>
        <begin position="36"/>
        <end position="154"/>
    </location>
</feature>
<dbReference type="InterPro" id="IPR037401">
    <property type="entry name" value="SnoaL-like"/>
</dbReference>
<evidence type="ECO:0000313" key="3">
    <source>
        <dbReference type="EMBL" id="BCJ32063.1"/>
    </source>
</evidence>
<reference evidence="3" key="1">
    <citation type="submission" date="2020-08" db="EMBL/GenBank/DDBJ databases">
        <title>Whole genome shotgun sequence of Actinocatenispora sera NBRC 101916.</title>
        <authorList>
            <person name="Komaki H."/>
            <person name="Tamura T."/>
        </authorList>
    </citation>
    <scope>NUCLEOTIDE SEQUENCE</scope>
    <source>
        <strain evidence="3">NBRC 101916</strain>
    </source>
</reference>
<evidence type="ECO:0000313" key="4">
    <source>
        <dbReference type="Proteomes" id="UP000680750"/>
    </source>
</evidence>
<protein>
    <recommendedName>
        <fullName evidence="2">SnoaL-like domain-containing protein</fullName>
    </recommendedName>
</protein>
<accession>A0A810L9V3</accession>
<dbReference type="KEGG" id="aser:Asera_61710"/>
<sequence length="169" mass="18551">MSATGRQLIDATSHRHGPESRNRLAETGHAGADGARAALETFYYALNQRDADVLRADWSDDPLAQLNNPLGGILRGGESITALYDRIFTGPVRVTATFRDIVEYLGDDHAVFAGREVGSWAGPDGVEVPLTIRTTRYFRYADGRWRQFHHHGSIDDPAALAAYQRAVTG</sequence>
<organism evidence="3 4">
    <name type="scientific">Actinocatenispora sera</name>
    <dbReference type="NCBI Taxonomy" id="390989"/>
    <lineage>
        <taxon>Bacteria</taxon>
        <taxon>Bacillati</taxon>
        <taxon>Actinomycetota</taxon>
        <taxon>Actinomycetes</taxon>
        <taxon>Micromonosporales</taxon>
        <taxon>Micromonosporaceae</taxon>
        <taxon>Actinocatenispora</taxon>
    </lineage>
</organism>
<proteinExistence type="predicted"/>
<dbReference type="EMBL" id="AP023354">
    <property type="protein sequence ID" value="BCJ32063.1"/>
    <property type="molecule type" value="Genomic_DNA"/>
</dbReference>
<feature type="compositionally biased region" description="Basic and acidic residues" evidence="1">
    <location>
        <begin position="12"/>
        <end position="26"/>
    </location>
</feature>
<keyword evidence="4" id="KW-1185">Reference proteome</keyword>
<dbReference type="SUPFAM" id="SSF54427">
    <property type="entry name" value="NTF2-like"/>
    <property type="match status" value="1"/>
</dbReference>
<dbReference type="OrthoDB" id="8375282at2"/>
<feature type="region of interest" description="Disordered" evidence="1">
    <location>
        <begin position="1"/>
        <end position="29"/>
    </location>
</feature>
<gene>
    <name evidence="3" type="ORF">Asera_61710</name>
</gene>
<evidence type="ECO:0000259" key="2">
    <source>
        <dbReference type="Pfam" id="PF13474"/>
    </source>
</evidence>